<proteinExistence type="inferred from homology"/>
<accession>A0A401ZT41</accession>
<dbReference type="PANTHER" id="PTHR10683">
    <property type="entry name" value="TRANSALDOLASE"/>
    <property type="match status" value="1"/>
</dbReference>
<keyword evidence="6 10" id="KW-0963">Cytoplasm</keyword>
<evidence type="ECO:0000256" key="10">
    <source>
        <dbReference type="HAMAP-Rule" id="MF_00493"/>
    </source>
</evidence>
<comment type="caution">
    <text evidence="11">The sequence shown here is derived from an EMBL/GenBank/DDBJ whole genome shotgun (WGS) entry which is preliminary data.</text>
</comment>
<dbReference type="OrthoDB" id="140919at2"/>
<dbReference type="GO" id="GO:0006098">
    <property type="term" value="P:pentose-phosphate shunt"/>
    <property type="evidence" value="ECO:0007669"/>
    <property type="project" value="UniProtKB-UniRule"/>
</dbReference>
<dbReference type="GO" id="GO:0004801">
    <property type="term" value="F:transaldolase activity"/>
    <property type="evidence" value="ECO:0007669"/>
    <property type="project" value="UniProtKB-UniRule"/>
</dbReference>
<dbReference type="InterPro" id="IPR004732">
    <property type="entry name" value="Transaldolase_2"/>
</dbReference>
<dbReference type="EC" id="2.2.1.2" evidence="5 10"/>
<evidence type="ECO:0000256" key="6">
    <source>
        <dbReference type="ARBA" id="ARBA00022490"/>
    </source>
</evidence>
<dbReference type="UniPathway" id="UPA00115">
    <property type="reaction ID" value="UER00414"/>
</dbReference>
<evidence type="ECO:0000256" key="9">
    <source>
        <dbReference type="ARBA" id="ARBA00023270"/>
    </source>
</evidence>
<keyword evidence="9 10" id="KW-0704">Schiff base</keyword>
<dbReference type="InterPro" id="IPR001585">
    <property type="entry name" value="TAL/FSA"/>
</dbReference>
<evidence type="ECO:0000256" key="8">
    <source>
        <dbReference type="ARBA" id="ARBA00023126"/>
    </source>
</evidence>
<evidence type="ECO:0000256" key="3">
    <source>
        <dbReference type="ARBA" id="ARBA00004857"/>
    </source>
</evidence>
<comment type="catalytic activity">
    <reaction evidence="10">
        <text>D-sedoheptulose 7-phosphate + D-glyceraldehyde 3-phosphate = D-erythrose 4-phosphate + beta-D-fructose 6-phosphate</text>
        <dbReference type="Rhea" id="RHEA:17053"/>
        <dbReference type="ChEBI" id="CHEBI:16897"/>
        <dbReference type="ChEBI" id="CHEBI:57483"/>
        <dbReference type="ChEBI" id="CHEBI:57634"/>
        <dbReference type="ChEBI" id="CHEBI:59776"/>
        <dbReference type="EC" id="2.2.1.2"/>
    </reaction>
</comment>
<dbReference type="NCBIfam" id="TIGR00876">
    <property type="entry name" value="tal_mycobact"/>
    <property type="match status" value="1"/>
</dbReference>
<dbReference type="AlphaFoldDB" id="A0A401ZT41"/>
<comment type="subcellular location">
    <subcellularLocation>
        <location evidence="2 10">Cytoplasm</location>
    </subcellularLocation>
</comment>
<protein>
    <recommendedName>
        <fullName evidence="5 10">Transaldolase</fullName>
        <ecNumber evidence="5 10">2.2.1.2</ecNumber>
    </recommendedName>
</protein>
<keyword evidence="12" id="KW-1185">Reference proteome</keyword>
<comment type="pathway">
    <text evidence="3 10">Carbohydrate degradation; pentose phosphate pathway; D-glyceraldehyde 3-phosphate and beta-D-fructose 6-phosphate from D-ribose 5-phosphate and D-xylulose 5-phosphate (non-oxidative stage): step 2/3.</text>
</comment>
<name>A0A401ZT41_9CHLR</name>
<dbReference type="GO" id="GO:0005737">
    <property type="term" value="C:cytoplasm"/>
    <property type="evidence" value="ECO:0007669"/>
    <property type="project" value="UniProtKB-SubCell"/>
</dbReference>
<dbReference type="InterPro" id="IPR013785">
    <property type="entry name" value="Aldolase_TIM"/>
</dbReference>
<evidence type="ECO:0000256" key="4">
    <source>
        <dbReference type="ARBA" id="ARBA00008426"/>
    </source>
</evidence>
<evidence type="ECO:0000313" key="11">
    <source>
        <dbReference type="EMBL" id="GCE10059.1"/>
    </source>
</evidence>
<evidence type="ECO:0000313" key="12">
    <source>
        <dbReference type="Proteomes" id="UP000287224"/>
    </source>
</evidence>
<dbReference type="Proteomes" id="UP000287224">
    <property type="component" value="Unassembled WGS sequence"/>
</dbReference>
<dbReference type="PIRSF" id="PIRSF036915">
    <property type="entry name" value="Trnald_Bac_Plnt"/>
    <property type="match status" value="1"/>
</dbReference>
<dbReference type="Gene3D" id="3.20.20.70">
    <property type="entry name" value="Aldolase class I"/>
    <property type="match status" value="1"/>
</dbReference>
<dbReference type="EMBL" id="BIFQ01000002">
    <property type="protein sequence ID" value="GCE10059.1"/>
    <property type="molecule type" value="Genomic_DNA"/>
</dbReference>
<evidence type="ECO:0000256" key="7">
    <source>
        <dbReference type="ARBA" id="ARBA00022679"/>
    </source>
</evidence>
<dbReference type="GO" id="GO:0005975">
    <property type="term" value="P:carbohydrate metabolic process"/>
    <property type="evidence" value="ECO:0007669"/>
    <property type="project" value="InterPro"/>
</dbReference>
<keyword evidence="7 10" id="KW-0808">Transferase</keyword>
<dbReference type="HAMAP" id="MF_00493">
    <property type="entry name" value="Transaldolase_2"/>
    <property type="match status" value="1"/>
</dbReference>
<dbReference type="NCBIfam" id="NF002881">
    <property type="entry name" value="PRK03343.1"/>
    <property type="match status" value="1"/>
</dbReference>
<dbReference type="SUPFAM" id="SSF51569">
    <property type="entry name" value="Aldolase"/>
    <property type="match status" value="1"/>
</dbReference>
<evidence type="ECO:0000256" key="1">
    <source>
        <dbReference type="ARBA" id="ARBA00003518"/>
    </source>
</evidence>
<comment type="similarity">
    <text evidence="4 10">Belongs to the transaldolase family. Type 2 subfamily.</text>
</comment>
<evidence type="ECO:0000256" key="2">
    <source>
        <dbReference type="ARBA" id="ARBA00004496"/>
    </source>
</evidence>
<keyword evidence="8 10" id="KW-0570">Pentose shunt</keyword>
<dbReference type="PANTHER" id="PTHR10683:SF31">
    <property type="entry name" value="TRANSALDOLASE"/>
    <property type="match status" value="1"/>
</dbReference>
<feature type="active site" description="Schiff-base intermediate with substrate" evidence="10">
    <location>
        <position position="140"/>
    </location>
</feature>
<evidence type="ECO:0000256" key="5">
    <source>
        <dbReference type="ARBA" id="ARBA00013151"/>
    </source>
</evidence>
<reference evidence="12" key="1">
    <citation type="submission" date="2018-12" db="EMBL/GenBank/DDBJ databases">
        <title>Tengunoibacter tsumagoiensis gen. nov., sp. nov., Dictyobacter kobayashii sp. nov., D. alpinus sp. nov., and D. joshuensis sp. nov. and description of Dictyobacteraceae fam. nov. within the order Ktedonobacterales isolated from Tengu-no-mugimeshi.</title>
        <authorList>
            <person name="Wang C.M."/>
            <person name="Zheng Y."/>
            <person name="Sakai Y."/>
            <person name="Toyoda A."/>
            <person name="Minakuchi Y."/>
            <person name="Abe K."/>
            <person name="Yokota A."/>
            <person name="Yabe S."/>
        </authorList>
    </citation>
    <scope>NUCLEOTIDE SEQUENCE [LARGE SCALE GENOMIC DNA]</scope>
    <source>
        <strain evidence="12">S-27</strain>
    </source>
</reference>
<dbReference type="Pfam" id="PF00923">
    <property type="entry name" value="TAL_FSA"/>
    <property type="match status" value="1"/>
</dbReference>
<gene>
    <name evidence="10" type="primary">tal</name>
    <name evidence="11" type="ORF">KDAU_73880</name>
</gene>
<dbReference type="RefSeq" id="WP_126603038.1">
    <property type="nucleotide sequence ID" value="NZ_BIFQ01000002.1"/>
</dbReference>
<dbReference type="CDD" id="cd00955">
    <property type="entry name" value="Transaldolase_like"/>
    <property type="match status" value="1"/>
</dbReference>
<organism evidence="11 12">
    <name type="scientific">Dictyobacter aurantiacus</name>
    <dbReference type="NCBI Taxonomy" id="1936993"/>
    <lineage>
        <taxon>Bacteria</taxon>
        <taxon>Bacillati</taxon>
        <taxon>Chloroflexota</taxon>
        <taxon>Ktedonobacteria</taxon>
        <taxon>Ktedonobacterales</taxon>
        <taxon>Dictyobacteraceae</taxon>
        <taxon>Dictyobacter</taxon>
    </lineage>
</organism>
<comment type="function">
    <text evidence="1 10">Transaldolase is important for the balance of metabolites in the pentose-phosphate pathway.</text>
</comment>
<sequence>MTNPLLELKALGQSVWLDDIDRSHLLSGQFASLVDEDGLCGATGNPTIFEHSMTHDTTYDEQMQQLIAEGKNTQEIYEALAMTDVRLVADQLRPVYELTDGQDGFVSIEVSPYLAADTAGTLTEVRRFWHAIARPNLMVKIPSTPAGIPAIRQALAEGININSTLIFSIENYRQVVEAYLSALEERSTQGQDIRHIASVASFFVSRVDVLVDQLLTDQMNAVSDLVRQQQLRALQGKIAIANARLAYQEFKRLFSGPRFQALKQRGARVQRPLWASTSTKNPAYHDVLYVEELIGPNTVDTMAPTTIEHFREHGRVRFSIEDQITEAKAALAALEEAGIHYDQFTQQLQDEGVQRFSDSFNQLFQCIDNKRKALGGRQ</sequence>